<evidence type="ECO:0000256" key="2">
    <source>
        <dbReference type="SAM" id="Phobius"/>
    </source>
</evidence>
<reference evidence="3" key="1">
    <citation type="submission" date="2001-04" db="EMBL/GenBank/DDBJ databases">
        <title>Isolation of full-length cDNA clones from macaque brain cDNA libraries.</title>
        <authorList>
            <person name="Osada N."/>
            <person name="Hida M."/>
            <person name="Kusuda J."/>
            <person name="Tanuma R."/>
            <person name="Iseki K."/>
            <person name="Hirai M."/>
            <person name="Terao K."/>
            <person name="Suzuki Y."/>
            <person name="Sugano S."/>
            <person name="Hashimoto K."/>
        </authorList>
    </citation>
    <scope>NUCLEOTIDE SEQUENCE</scope>
    <source>
        <tissue evidence="3">Temporal lobe right</tissue>
    </source>
</reference>
<organism evidence="3">
    <name type="scientific">Macaca fascicularis</name>
    <name type="common">Crab-eating macaque</name>
    <name type="synonym">Cynomolgus monkey</name>
    <dbReference type="NCBI Taxonomy" id="9541"/>
    <lineage>
        <taxon>Eukaryota</taxon>
        <taxon>Metazoa</taxon>
        <taxon>Chordata</taxon>
        <taxon>Craniata</taxon>
        <taxon>Vertebrata</taxon>
        <taxon>Euteleostomi</taxon>
        <taxon>Mammalia</taxon>
        <taxon>Eutheria</taxon>
        <taxon>Euarchontoglires</taxon>
        <taxon>Primates</taxon>
        <taxon>Haplorrhini</taxon>
        <taxon>Catarrhini</taxon>
        <taxon>Cercopithecidae</taxon>
        <taxon>Cercopithecinae</taxon>
        <taxon>Macaca</taxon>
    </lineage>
</organism>
<accession>Q9BE03</accession>
<feature type="transmembrane region" description="Helical" evidence="2">
    <location>
        <begin position="142"/>
        <end position="170"/>
    </location>
</feature>
<dbReference type="EMBL" id="AB060256">
    <property type="protein sequence ID" value="BAB41178.1"/>
    <property type="molecule type" value="mRNA"/>
</dbReference>
<sequence>MATKPKRLRFGKCSGGWGCSGKGGFPFLGAQRDFCLWSLYAPGFPADMPGSDVPQGPSDSQILQGLCASEGPSTSVLPTSAEGPSTFVPPTISEASSASGQPTVSEGPGTSLLATPSEGLSTSGPPTISKGLARRGLRASGLMYWGMGAGTYCIWYLCSSYIYVFSYLVLVWCLEVFQLF</sequence>
<protein>
    <submittedName>
        <fullName evidence="3">Uncharacterized protein</fullName>
    </submittedName>
</protein>
<proteinExistence type="evidence at transcript level"/>
<name>Q9BE03_MACFA</name>
<keyword evidence="2" id="KW-0812">Transmembrane</keyword>
<feature type="region of interest" description="Disordered" evidence="1">
    <location>
        <begin position="88"/>
        <end position="127"/>
    </location>
</feature>
<feature type="compositionally biased region" description="Polar residues" evidence="1">
    <location>
        <begin position="112"/>
        <end position="126"/>
    </location>
</feature>
<dbReference type="AlphaFoldDB" id="Q9BE03"/>
<feature type="compositionally biased region" description="Polar residues" evidence="1">
    <location>
        <begin position="93"/>
        <end position="104"/>
    </location>
</feature>
<evidence type="ECO:0000256" key="1">
    <source>
        <dbReference type="SAM" id="MobiDB-lite"/>
    </source>
</evidence>
<keyword evidence="2" id="KW-0472">Membrane</keyword>
<keyword evidence="2" id="KW-1133">Transmembrane helix</keyword>
<evidence type="ECO:0000313" key="3">
    <source>
        <dbReference type="EMBL" id="BAB41178.1"/>
    </source>
</evidence>